<sequence>MKKIFLIGLMSLFLVGCNKTVTNEMLIGNWECNFIDYKSTWDKNKLGELKKIGEGTRVLLSFKYEDNTLYAKNPNTGEWEKGNLVKEYNSKTSQQEDDLAIYKTTSSIKKISNDKFIMTYEFETITKLEKHNIYNRKLKNEATCTRIK</sequence>
<comment type="caution">
    <text evidence="1">The sequence shown here is derived from an EMBL/GenBank/DDBJ whole genome shotgun (WGS) entry which is preliminary data.</text>
</comment>
<evidence type="ECO:0008006" key="3">
    <source>
        <dbReference type="Google" id="ProtNLM"/>
    </source>
</evidence>
<evidence type="ECO:0000313" key="2">
    <source>
        <dbReference type="Proteomes" id="UP000247838"/>
    </source>
</evidence>
<accession>A0A318MQT9</accession>
<dbReference type="EMBL" id="QGLM01000014">
    <property type="protein sequence ID" value="PXY95160.1"/>
    <property type="molecule type" value="Genomic_DNA"/>
</dbReference>
<dbReference type="PROSITE" id="PS51257">
    <property type="entry name" value="PROKAR_LIPOPROTEIN"/>
    <property type="match status" value="1"/>
</dbReference>
<reference evidence="1 2" key="1">
    <citation type="submission" date="2018-05" db="EMBL/GenBank/DDBJ databases">
        <title>Reference genomes for bee gut microbiota database.</title>
        <authorList>
            <person name="Ellegaard K.M."/>
        </authorList>
    </citation>
    <scope>NUCLEOTIDE SEQUENCE [LARGE SCALE GENOMIC DNA]</scope>
    <source>
        <strain evidence="1 2">ESL0167</strain>
    </source>
</reference>
<proteinExistence type="predicted"/>
<gene>
    <name evidence="1" type="ORF">DKK76_06845</name>
</gene>
<dbReference type="RefSeq" id="WP_110443683.1">
    <property type="nucleotide sequence ID" value="NZ_QGLM01000014.1"/>
</dbReference>
<dbReference type="AlphaFoldDB" id="A0A318MQT9"/>
<protein>
    <recommendedName>
        <fullName evidence="3">Lipocalin-like domain-containing protein</fullName>
    </recommendedName>
</protein>
<name>A0A318MQT9_FRIPE</name>
<evidence type="ECO:0000313" key="1">
    <source>
        <dbReference type="EMBL" id="PXY95160.1"/>
    </source>
</evidence>
<organism evidence="1 2">
    <name type="scientific">Frischella perrara</name>
    <dbReference type="NCBI Taxonomy" id="1267021"/>
    <lineage>
        <taxon>Bacteria</taxon>
        <taxon>Pseudomonadati</taxon>
        <taxon>Pseudomonadota</taxon>
        <taxon>Gammaproteobacteria</taxon>
        <taxon>Orbales</taxon>
        <taxon>Orbaceae</taxon>
        <taxon>Frischella</taxon>
    </lineage>
</organism>
<dbReference type="Proteomes" id="UP000247838">
    <property type="component" value="Unassembled WGS sequence"/>
</dbReference>